<dbReference type="EMBL" id="JAFREP010000033">
    <property type="protein sequence ID" value="MBO1322216.1"/>
    <property type="molecule type" value="Genomic_DNA"/>
</dbReference>
<sequence length="432" mass="47098">MDRVYRFRVFWISCLLIVGGMPALAAGKADWPQWRGPARDGISPAKKLITSWPEGGPKLLWRNSGLGSGYSSLAVVGDAVYTMGDVGEEQFVIAASSKDGKVLWRTKVGTAWVDQYGGARSTPTYDDGHIFAISTAGRLVCLSAKDGKEVWGVDLAKKYGARMAAGNNYEWKFSESPLIDGDRVVVTPGMADAALVVLNKKTGAEIWKSSYTYNGEKGDDGAGYSSVVISNGAGVKQYVQLMGRGIMGFDAKDGRFLWSYDRISNKIANIPTPVISGDYVFTSTGYGTGSALLKLKKKGNGVMAEEVYFLTGKELQNHHGGVILYKDHLYLGTAHNKGFPVCVDLKTGEKKWGPERNDGIGSAAISMADGHLYFRYQNGLMVLIEATPEGYKEKGKFMIPDVGNFSWSHPVIAHNKLYLREQGNLFCYELAN</sequence>
<protein>
    <submittedName>
        <fullName evidence="3">PQQ-like beta-propeller repeat protein</fullName>
    </submittedName>
</protein>
<dbReference type="SMART" id="SM00564">
    <property type="entry name" value="PQQ"/>
    <property type="match status" value="4"/>
</dbReference>
<dbReference type="PANTHER" id="PTHR34512">
    <property type="entry name" value="CELL SURFACE PROTEIN"/>
    <property type="match status" value="1"/>
</dbReference>
<evidence type="ECO:0000256" key="1">
    <source>
        <dbReference type="SAM" id="SignalP"/>
    </source>
</evidence>
<dbReference type="SUPFAM" id="SSF50998">
    <property type="entry name" value="Quinoprotein alcohol dehydrogenase-like"/>
    <property type="match status" value="1"/>
</dbReference>
<dbReference type="InterPro" id="IPR002372">
    <property type="entry name" value="PQQ_rpt_dom"/>
</dbReference>
<keyword evidence="1" id="KW-0732">Signal</keyword>
<keyword evidence="4" id="KW-1185">Reference proteome</keyword>
<evidence type="ECO:0000313" key="3">
    <source>
        <dbReference type="EMBL" id="MBO1322216.1"/>
    </source>
</evidence>
<feature type="chain" id="PRO_5035245468" evidence="1">
    <location>
        <begin position="26"/>
        <end position="432"/>
    </location>
</feature>
<feature type="domain" description="Pyrrolo-quinoline quinone repeat" evidence="2">
    <location>
        <begin position="92"/>
        <end position="352"/>
    </location>
</feature>
<organism evidence="3 4">
    <name type="scientific">Acanthopleuribacter pedis</name>
    <dbReference type="NCBI Taxonomy" id="442870"/>
    <lineage>
        <taxon>Bacteria</taxon>
        <taxon>Pseudomonadati</taxon>
        <taxon>Acidobacteriota</taxon>
        <taxon>Holophagae</taxon>
        <taxon>Acanthopleuribacterales</taxon>
        <taxon>Acanthopleuribacteraceae</taxon>
        <taxon>Acanthopleuribacter</taxon>
    </lineage>
</organism>
<dbReference type="InterPro" id="IPR015943">
    <property type="entry name" value="WD40/YVTN_repeat-like_dom_sf"/>
</dbReference>
<gene>
    <name evidence="3" type="ORF">J3U88_27325</name>
</gene>
<dbReference type="Gene3D" id="2.130.10.10">
    <property type="entry name" value="YVTN repeat-like/Quinoprotein amine dehydrogenase"/>
    <property type="match status" value="1"/>
</dbReference>
<dbReference type="RefSeq" id="WP_207862189.1">
    <property type="nucleotide sequence ID" value="NZ_JAFREP010000033.1"/>
</dbReference>
<name>A0A8J7QB18_9BACT</name>
<reference evidence="3" key="1">
    <citation type="submission" date="2021-03" db="EMBL/GenBank/DDBJ databases">
        <authorList>
            <person name="Wang G."/>
        </authorList>
    </citation>
    <scope>NUCLEOTIDE SEQUENCE</scope>
    <source>
        <strain evidence="3">KCTC 12899</strain>
    </source>
</reference>
<dbReference type="AlphaFoldDB" id="A0A8J7QB18"/>
<evidence type="ECO:0000259" key="2">
    <source>
        <dbReference type="Pfam" id="PF13360"/>
    </source>
</evidence>
<proteinExistence type="predicted"/>
<dbReference type="PANTHER" id="PTHR34512:SF30">
    <property type="entry name" value="OUTER MEMBRANE PROTEIN ASSEMBLY FACTOR BAMB"/>
    <property type="match status" value="1"/>
</dbReference>
<evidence type="ECO:0000313" key="4">
    <source>
        <dbReference type="Proteomes" id="UP000664417"/>
    </source>
</evidence>
<feature type="signal peptide" evidence="1">
    <location>
        <begin position="1"/>
        <end position="25"/>
    </location>
</feature>
<comment type="caution">
    <text evidence="3">The sequence shown here is derived from an EMBL/GenBank/DDBJ whole genome shotgun (WGS) entry which is preliminary data.</text>
</comment>
<dbReference type="InterPro" id="IPR011047">
    <property type="entry name" value="Quinoprotein_ADH-like_sf"/>
</dbReference>
<dbReference type="Pfam" id="PF13360">
    <property type="entry name" value="PQQ_2"/>
    <property type="match status" value="1"/>
</dbReference>
<dbReference type="InterPro" id="IPR018391">
    <property type="entry name" value="PQQ_b-propeller_rpt"/>
</dbReference>
<dbReference type="Proteomes" id="UP000664417">
    <property type="component" value="Unassembled WGS sequence"/>
</dbReference>
<accession>A0A8J7QB18</accession>